<proteinExistence type="predicted"/>
<dbReference type="Pfam" id="PF11138">
    <property type="entry name" value="DUF2911"/>
    <property type="match status" value="1"/>
</dbReference>
<sequence>MTLRSRCLLLACFGIWSGSALVGGSVAYAQQAPAADTTTQKSAGTPVQAPAALASATTGQPQLPLPQASPHAVIEQTLGLTDVTVDYHSPAVRSRAVWGGLVPYNQVWRAGANENTLITFSRPVKLNGKDVAAGQYSLYVYPRADSEWDFILNRVTTHWGTENYDPKDDVVHVPVLPEKANFQETLLYWFSEVKPASGRLNLTWERRTMSMLIETDVQTQVLAGIAQTLTQHPGNWQLLAQAADYLVQNNLQPELALRYINESLRLNDAYLNNWIKARLLASQQDYTTALIYTRKALKLGSKDDDDFKNQQATMRVALTEWQAKAY</sequence>
<gene>
    <name evidence="3" type="ORF">MUN82_07360</name>
</gene>
<dbReference type="Gene3D" id="1.25.40.10">
    <property type="entry name" value="Tetratricopeptide repeat domain"/>
    <property type="match status" value="1"/>
</dbReference>
<name>A0A8T9SZV6_9BACT</name>
<feature type="region of interest" description="Disordered" evidence="1">
    <location>
        <begin position="36"/>
        <end position="66"/>
    </location>
</feature>
<dbReference type="EMBL" id="CP095053">
    <property type="protein sequence ID" value="UOR06911.1"/>
    <property type="molecule type" value="Genomic_DNA"/>
</dbReference>
<dbReference type="InterPro" id="IPR011990">
    <property type="entry name" value="TPR-like_helical_dom_sf"/>
</dbReference>
<dbReference type="RefSeq" id="WP_245096276.1">
    <property type="nucleotide sequence ID" value="NZ_CP095053.1"/>
</dbReference>
<keyword evidence="2" id="KW-0732">Signal</keyword>
<feature type="signal peptide" evidence="2">
    <location>
        <begin position="1"/>
        <end position="22"/>
    </location>
</feature>
<dbReference type="KEGG" id="haei:MUN82_07360"/>
<protein>
    <submittedName>
        <fullName evidence="3">DUF2911 domain-containing protein</fullName>
    </submittedName>
</protein>
<organism evidence="3 4">
    <name type="scientific">Hymenobacter aerilatus</name>
    <dbReference type="NCBI Taxonomy" id="2932251"/>
    <lineage>
        <taxon>Bacteria</taxon>
        <taxon>Pseudomonadati</taxon>
        <taxon>Bacteroidota</taxon>
        <taxon>Cytophagia</taxon>
        <taxon>Cytophagales</taxon>
        <taxon>Hymenobacteraceae</taxon>
        <taxon>Hymenobacter</taxon>
    </lineage>
</organism>
<dbReference type="AlphaFoldDB" id="A0A8T9SZV6"/>
<accession>A0A8T9SZV6</accession>
<evidence type="ECO:0000313" key="3">
    <source>
        <dbReference type="EMBL" id="UOR06911.1"/>
    </source>
</evidence>
<dbReference type="InterPro" id="IPR021314">
    <property type="entry name" value="DUF2911"/>
</dbReference>
<evidence type="ECO:0000256" key="1">
    <source>
        <dbReference type="SAM" id="MobiDB-lite"/>
    </source>
</evidence>
<evidence type="ECO:0000256" key="2">
    <source>
        <dbReference type="SAM" id="SignalP"/>
    </source>
</evidence>
<dbReference type="Proteomes" id="UP000829925">
    <property type="component" value="Chromosome"/>
</dbReference>
<reference evidence="3 4" key="1">
    <citation type="submission" date="2022-04" db="EMBL/GenBank/DDBJ databases">
        <title>Hymenobacter sp. isolated from the air.</title>
        <authorList>
            <person name="Won M."/>
            <person name="Lee C.-M."/>
            <person name="Woen H.-Y."/>
            <person name="Kwon S.-W."/>
        </authorList>
    </citation>
    <scope>NUCLEOTIDE SEQUENCE [LARGE SCALE GENOMIC DNA]</scope>
    <source>
        <strain evidence="4">5413 J-13</strain>
    </source>
</reference>
<feature type="chain" id="PRO_5035926743" evidence="2">
    <location>
        <begin position="23"/>
        <end position="326"/>
    </location>
</feature>
<evidence type="ECO:0000313" key="4">
    <source>
        <dbReference type="Proteomes" id="UP000829925"/>
    </source>
</evidence>
<keyword evidence="4" id="KW-1185">Reference proteome</keyword>